<evidence type="ECO:0000256" key="9">
    <source>
        <dbReference type="ARBA" id="ARBA00022763"/>
    </source>
</evidence>
<evidence type="ECO:0000259" key="20">
    <source>
        <dbReference type="SMART" id="SM00482"/>
    </source>
</evidence>
<evidence type="ECO:0000256" key="10">
    <source>
        <dbReference type="ARBA" id="ARBA00022801"/>
    </source>
</evidence>
<comment type="similarity">
    <text evidence="1 17">Belongs to the DNA polymerase type-A family.</text>
</comment>
<dbReference type="InterPro" id="IPR001098">
    <property type="entry name" value="DNA-dir_DNA_pol_A_palm_dom"/>
</dbReference>
<evidence type="ECO:0000256" key="11">
    <source>
        <dbReference type="ARBA" id="ARBA00022839"/>
    </source>
</evidence>
<dbReference type="EMBL" id="UHFO01000001">
    <property type="protein sequence ID" value="SUN65076.1"/>
    <property type="molecule type" value="Genomic_DNA"/>
</dbReference>
<dbReference type="PANTHER" id="PTHR10133:SF27">
    <property type="entry name" value="DNA POLYMERASE NU"/>
    <property type="match status" value="1"/>
</dbReference>
<reference evidence="21 22" key="1">
    <citation type="submission" date="2018-06" db="EMBL/GenBank/DDBJ databases">
        <authorList>
            <consortium name="Pathogen Informatics"/>
            <person name="Doyle S."/>
        </authorList>
    </citation>
    <scope>NUCLEOTIDE SEQUENCE [LARGE SCALE GENOMIC DNA]</scope>
    <source>
        <strain evidence="21 22">NCTC11564</strain>
    </source>
</reference>
<dbReference type="InterPro" id="IPR008918">
    <property type="entry name" value="HhH2"/>
</dbReference>
<dbReference type="GO" id="GO:0008408">
    <property type="term" value="F:3'-5' exonuclease activity"/>
    <property type="evidence" value="ECO:0007669"/>
    <property type="project" value="InterPro"/>
</dbReference>
<dbReference type="SMART" id="SM00279">
    <property type="entry name" value="HhH2"/>
    <property type="match status" value="1"/>
</dbReference>
<evidence type="ECO:0000256" key="4">
    <source>
        <dbReference type="ARBA" id="ARBA00020311"/>
    </source>
</evidence>
<evidence type="ECO:0000256" key="3">
    <source>
        <dbReference type="ARBA" id="ARBA00012417"/>
    </source>
</evidence>
<accession>A0A9X8T4R3</accession>
<dbReference type="FunFam" id="1.20.1060.10:FF:000001">
    <property type="entry name" value="DNA polymerase I"/>
    <property type="match status" value="1"/>
</dbReference>
<dbReference type="EC" id="2.7.7.7" evidence="3 16"/>
<sequence>MLIITQHHRSLGNLLGFFKLGWLASLQKQWLEGAKPALLCYNKAMENKNKLLLIDGSSVAFRAFFALYNQIDRFKNHSGLHTNAIYGFHLMLDHMMKRVQPTHVLVAFDAGKTTFRTEMYADYKAGRAKTPDEFREQFPYIREMLTALGIAYYELEHYEADDIIGTLDKMAERTEVPFDVTIVSGDKDLIQLTDENTVVEISKKGVAEFEEFTPAYLMEKMGLTPNQFIDLKALMGDKSDNIPGVTKIGEKTGLKLLHEFGSLEGIYEHVEGFKASKMKENLINDRDQAFLSKTLATINTASPITIGLDDIVYNGPDVASLSQFYDEMDFVQLKKGLASQMPQEPVAAISYQEVTNVSADLFSAEDIFYFETLRDNYHREAIIGFAWGHGEQIYASTDLSLLATDSFKQVFQKPIATYDFKRSKVLLSHLGIELVAPSYDARLANYLLSTVEDNELSTIARIFTDISLEEDDTVYGKGAKRAVPDKDVLLEHLARKVKVLLDSKSQMLDKLTAHEQLDLYQNIELPLANVLAKMEIEGIKVNRATLQDMAEQNKVIIEALTQEIYDMAGQEFNINSPKQLGSILFEKMQLPLEMTKKTKTGYSTAVDVLERLAPIAPIVAKILDYRQITKLQSTYVIGLQDYILADGKIHTRYVQDLTQTGRLSSVDPNLQNIPIRLEQGRLIRKAFTPSHEDAVLLSSDYSQIELRVLAHISGDEHLIAAFNEGADIHTSTAMRVFGIDKAADVTANDRRNAKAVNFGIVYGISDFGLSNNLGITRKQAKSYIDTYFERYPGIKAYMENVVREAKDKGYVETLFKRRRELPDINSRNFNVRSFAERTAINSPIQGSAADILKIAMINLDNALQAGGFKAKMLLQVHDEIVLEVPNTELAAVKKLVKETMEAAVDLAVPLRADENAGQSWYEAK</sequence>
<gene>
    <name evidence="17 21" type="primary">polA</name>
    <name evidence="21" type="ORF">NCTC11564_02153</name>
</gene>
<dbReference type="CDD" id="cd08637">
    <property type="entry name" value="DNA_pol_A_pol_I_C"/>
    <property type="match status" value="1"/>
</dbReference>
<dbReference type="InterPro" id="IPR020046">
    <property type="entry name" value="5-3_exonucl_a-hlix_arch_N"/>
</dbReference>
<dbReference type="NCBIfam" id="NF004397">
    <property type="entry name" value="PRK05755.1"/>
    <property type="match status" value="1"/>
</dbReference>
<dbReference type="SUPFAM" id="SSF56672">
    <property type="entry name" value="DNA/RNA polymerases"/>
    <property type="match status" value="1"/>
</dbReference>
<dbReference type="InterPro" id="IPR002421">
    <property type="entry name" value="5-3_exonuclease"/>
</dbReference>
<dbReference type="Pfam" id="PF02739">
    <property type="entry name" value="5_3_exonuc_N"/>
    <property type="match status" value="1"/>
</dbReference>
<dbReference type="Pfam" id="PF00476">
    <property type="entry name" value="DNA_pol_A"/>
    <property type="match status" value="1"/>
</dbReference>
<dbReference type="SUPFAM" id="SSF53098">
    <property type="entry name" value="Ribonuclease H-like"/>
    <property type="match status" value="1"/>
</dbReference>
<dbReference type="PRINTS" id="PR00868">
    <property type="entry name" value="DNAPOLI"/>
</dbReference>
<dbReference type="InterPro" id="IPR020045">
    <property type="entry name" value="DNA_polI_H3TH"/>
</dbReference>
<dbReference type="CDD" id="cd09898">
    <property type="entry name" value="H3TH_53EXO"/>
    <property type="match status" value="1"/>
</dbReference>
<evidence type="ECO:0000256" key="12">
    <source>
        <dbReference type="ARBA" id="ARBA00022932"/>
    </source>
</evidence>
<name>A0A9X8T4R3_STREQ</name>
<evidence type="ECO:0000313" key="21">
    <source>
        <dbReference type="EMBL" id="SUN65076.1"/>
    </source>
</evidence>
<dbReference type="GO" id="GO:0006261">
    <property type="term" value="P:DNA-templated DNA replication"/>
    <property type="evidence" value="ECO:0007669"/>
    <property type="project" value="UniProtKB-UniRule"/>
</dbReference>
<evidence type="ECO:0000256" key="13">
    <source>
        <dbReference type="ARBA" id="ARBA00023125"/>
    </source>
</evidence>
<evidence type="ECO:0000256" key="14">
    <source>
        <dbReference type="ARBA" id="ARBA00023204"/>
    </source>
</evidence>
<proteinExistence type="inferred from homology"/>
<dbReference type="CDD" id="cd09859">
    <property type="entry name" value="PIN_53EXO"/>
    <property type="match status" value="1"/>
</dbReference>
<dbReference type="InterPro" id="IPR002298">
    <property type="entry name" value="DNA_polymerase_A"/>
</dbReference>
<dbReference type="InterPro" id="IPR036279">
    <property type="entry name" value="5-3_exonuclease_C_sf"/>
</dbReference>
<dbReference type="InterPro" id="IPR036397">
    <property type="entry name" value="RNaseH_sf"/>
</dbReference>
<comment type="caution">
    <text evidence="21">The sequence shown here is derived from an EMBL/GenBank/DDBJ whole genome shotgun (WGS) entry which is preliminary data.</text>
</comment>
<evidence type="ECO:0000256" key="5">
    <source>
        <dbReference type="ARBA" id="ARBA00022679"/>
    </source>
</evidence>
<evidence type="ECO:0000259" key="19">
    <source>
        <dbReference type="SMART" id="SM00475"/>
    </source>
</evidence>
<keyword evidence="12 17" id="KW-0239">DNA-directed DNA polymerase</keyword>
<keyword evidence="7 17" id="KW-0235">DNA replication</keyword>
<dbReference type="FunFam" id="3.40.50.1010:FF:000001">
    <property type="entry name" value="DNA polymerase I"/>
    <property type="match status" value="1"/>
</dbReference>
<evidence type="ECO:0000259" key="18">
    <source>
        <dbReference type="SMART" id="SM00474"/>
    </source>
</evidence>
<dbReference type="GO" id="GO:0003887">
    <property type="term" value="F:DNA-directed DNA polymerase activity"/>
    <property type="evidence" value="ECO:0007669"/>
    <property type="project" value="UniProtKB-UniRule"/>
</dbReference>
<dbReference type="Gene3D" id="1.10.150.20">
    <property type="entry name" value="5' to 3' exonuclease, C-terminal subdomain"/>
    <property type="match status" value="2"/>
</dbReference>
<evidence type="ECO:0000256" key="17">
    <source>
        <dbReference type="RuleBase" id="RU004460"/>
    </source>
</evidence>
<dbReference type="InterPro" id="IPR043502">
    <property type="entry name" value="DNA/RNA_pol_sf"/>
</dbReference>
<dbReference type="Gene3D" id="3.30.70.370">
    <property type="match status" value="1"/>
</dbReference>
<dbReference type="GO" id="GO:0006302">
    <property type="term" value="P:double-strand break repair"/>
    <property type="evidence" value="ECO:0007669"/>
    <property type="project" value="TreeGrafter"/>
</dbReference>
<dbReference type="GO" id="GO:0008409">
    <property type="term" value="F:5'-3' exonuclease activity"/>
    <property type="evidence" value="ECO:0007669"/>
    <property type="project" value="InterPro"/>
</dbReference>
<dbReference type="SUPFAM" id="SSF88723">
    <property type="entry name" value="PIN domain-like"/>
    <property type="match status" value="1"/>
</dbReference>
<comment type="subunit">
    <text evidence="2 17">Single-chain monomer with multiple functions.</text>
</comment>
<dbReference type="Proteomes" id="UP000254559">
    <property type="component" value="Unassembled WGS sequence"/>
</dbReference>
<evidence type="ECO:0000256" key="16">
    <source>
        <dbReference type="NCBIfam" id="TIGR00593"/>
    </source>
</evidence>
<keyword evidence="5 17" id="KW-0808">Transferase</keyword>
<dbReference type="InterPro" id="IPR019760">
    <property type="entry name" value="DNA-dir_DNA_pol_A_CS"/>
</dbReference>
<feature type="domain" description="DNA-directed DNA polymerase family A palm" evidence="20">
    <location>
        <begin position="680"/>
        <end position="888"/>
    </location>
</feature>
<evidence type="ECO:0000256" key="8">
    <source>
        <dbReference type="ARBA" id="ARBA00022722"/>
    </source>
</evidence>
<keyword evidence="8" id="KW-0540">Nuclease</keyword>
<protein>
    <recommendedName>
        <fullName evidence="4 16">DNA polymerase I</fullName>
        <ecNumber evidence="3 16">2.7.7.7</ecNumber>
    </recommendedName>
</protein>
<keyword evidence="6 17" id="KW-0548">Nucleotidyltransferase</keyword>
<dbReference type="SMART" id="SM00475">
    <property type="entry name" value="53EXOc"/>
    <property type="match status" value="1"/>
</dbReference>
<keyword evidence="10" id="KW-0378">Hydrolase</keyword>
<keyword evidence="14 17" id="KW-0234">DNA repair</keyword>
<evidence type="ECO:0000256" key="2">
    <source>
        <dbReference type="ARBA" id="ARBA00011541"/>
    </source>
</evidence>
<dbReference type="PANTHER" id="PTHR10133">
    <property type="entry name" value="DNA POLYMERASE I"/>
    <property type="match status" value="1"/>
</dbReference>
<evidence type="ECO:0000256" key="1">
    <source>
        <dbReference type="ARBA" id="ARBA00007705"/>
    </source>
</evidence>
<evidence type="ECO:0000313" key="22">
    <source>
        <dbReference type="Proteomes" id="UP000254559"/>
    </source>
</evidence>
<dbReference type="Gene3D" id="3.40.50.1010">
    <property type="entry name" value="5'-nuclease"/>
    <property type="match status" value="1"/>
</dbReference>
<dbReference type="InterPro" id="IPR002562">
    <property type="entry name" value="3'-5'_exonuclease_dom"/>
</dbReference>
<dbReference type="FunFam" id="1.10.150.20:FF:000002">
    <property type="entry name" value="DNA polymerase I"/>
    <property type="match status" value="1"/>
</dbReference>
<feature type="domain" description="3'-5' exonuclease" evidence="18">
    <location>
        <begin position="345"/>
        <end position="512"/>
    </location>
</feature>
<dbReference type="Pfam" id="PF01367">
    <property type="entry name" value="5_3_exonuc"/>
    <property type="match status" value="1"/>
</dbReference>
<dbReference type="CDD" id="cd06140">
    <property type="entry name" value="DNA_polA_I_Bacillus_like_exo"/>
    <property type="match status" value="1"/>
</dbReference>
<feature type="domain" description="5'-3' exonuclease" evidence="19">
    <location>
        <begin position="49"/>
        <end position="314"/>
    </location>
</feature>
<dbReference type="Gene3D" id="1.20.1060.10">
    <property type="entry name" value="Taq DNA Polymerase, Chain T, domain 4"/>
    <property type="match status" value="1"/>
</dbReference>
<dbReference type="GO" id="GO:0003677">
    <property type="term" value="F:DNA binding"/>
    <property type="evidence" value="ECO:0007669"/>
    <property type="project" value="UniProtKB-UniRule"/>
</dbReference>
<dbReference type="SUPFAM" id="SSF47807">
    <property type="entry name" value="5' to 3' exonuclease, C-terminal subdomain"/>
    <property type="match status" value="1"/>
</dbReference>
<dbReference type="InterPro" id="IPR018320">
    <property type="entry name" value="DNA_polymerase_1"/>
</dbReference>
<keyword evidence="13 17" id="KW-0238">DNA-binding</keyword>
<organism evidence="21 22">
    <name type="scientific">Streptococcus dysgalactiae subsp. equisimilis</name>
    <name type="common">Streptococcus equisimilis</name>
    <dbReference type="NCBI Taxonomy" id="119602"/>
    <lineage>
        <taxon>Bacteria</taxon>
        <taxon>Bacillati</taxon>
        <taxon>Bacillota</taxon>
        <taxon>Bacilli</taxon>
        <taxon>Lactobacillales</taxon>
        <taxon>Streptococcaceae</taxon>
        <taxon>Streptococcus</taxon>
    </lineage>
</organism>
<evidence type="ECO:0000256" key="6">
    <source>
        <dbReference type="ARBA" id="ARBA00022695"/>
    </source>
</evidence>
<dbReference type="InterPro" id="IPR029060">
    <property type="entry name" value="PIN-like_dom_sf"/>
</dbReference>
<dbReference type="AlphaFoldDB" id="A0A9X8T4R3"/>
<comment type="catalytic activity">
    <reaction evidence="15 17">
        <text>DNA(n) + a 2'-deoxyribonucleoside 5'-triphosphate = DNA(n+1) + diphosphate</text>
        <dbReference type="Rhea" id="RHEA:22508"/>
        <dbReference type="Rhea" id="RHEA-COMP:17339"/>
        <dbReference type="Rhea" id="RHEA-COMP:17340"/>
        <dbReference type="ChEBI" id="CHEBI:33019"/>
        <dbReference type="ChEBI" id="CHEBI:61560"/>
        <dbReference type="ChEBI" id="CHEBI:173112"/>
        <dbReference type="EC" id="2.7.7.7"/>
    </reaction>
</comment>
<keyword evidence="11" id="KW-0269">Exonuclease</keyword>
<dbReference type="SMART" id="SM00482">
    <property type="entry name" value="POLAc"/>
    <property type="match status" value="1"/>
</dbReference>
<keyword evidence="9 17" id="KW-0227">DNA damage</keyword>
<dbReference type="Gene3D" id="3.30.420.10">
    <property type="entry name" value="Ribonuclease H-like superfamily/Ribonuclease H"/>
    <property type="match status" value="1"/>
</dbReference>
<dbReference type="InterPro" id="IPR054690">
    <property type="entry name" value="DNA_polI_exonuclease"/>
</dbReference>
<dbReference type="SMART" id="SM00474">
    <property type="entry name" value="35EXOc"/>
    <property type="match status" value="1"/>
</dbReference>
<dbReference type="InterPro" id="IPR012337">
    <property type="entry name" value="RNaseH-like_sf"/>
</dbReference>
<dbReference type="FunFam" id="1.10.150.20:FF:000003">
    <property type="entry name" value="DNA polymerase I"/>
    <property type="match status" value="1"/>
</dbReference>
<dbReference type="Pfam" id="PF22619">
    <property type="entry name" value="DNA_polI_exo1"/>
    <property type="match status" value="1"/>
</dbReference>
<evidence type="ECO:0000256" key="7">
    <source>
        <dbReference type="ARBA" id="ARBA00022705"/>
    </source>
</evidence>
<dbReference type="PROSITE" id="PS00447">
    <property type="entry name" value="DNA_POLYMERASE_A"/>
    <property type="match status" value="1"/>
</dbReference>
<evidence type="ECO:0000256" key="15">
    <source>
        <dbReference type="ARBA" id="ARBA00049244"/>
    </source>
</evidence>
<dbReference type="NCBIfam" id="TIGR00593">
    <property type="entry name" value="pola"/>
    <property type="match status" value="1"/>
</dbReference>